<feature type="region of interest" description="Disordered" evidence="1">
    <location>
        <begin position="164"/>
        <end position="254"/>
    </location>
</feature>
<dbReference type="GO" id="GO:0005615">
    <property type="term" value="C:extracellular space"/>
    <property type="evidence" value="ECO:0007669"/>
    <property type="project" value="TreeGrafter"/>
</dbReference>
<feature type="compositionally biased region" description="Low complexity" evidence="1">
    <location>
        <begin position="376"/>
        <end position="398"/>
    </location>
</feature>
<dbReference type="EMBL" id="CXST01000001">
    <property type="protein sequence ID" value="CTQ43412.1"/>
    <property type="molecule type" value="Genomic_DNA"/>
</dbReference>
<keyword evidence="3" id="KW-1185">Reference proteome</keyword>
<dbReference type="GO" id="GO:0030020">
    <property type="term" value="F:extracellular matrix structural constituent conferring tensile strength"/>
    <property type="evidence" value="ECO:0007669"/>
    <property type="project" value="TreeGrafter"/>
</dbReference>
<name>A0A0M6XZX0_9HYPH</name>
<feature type="compositionally biased region" description="Low complexity" evidence="1">
    <location>
        <begin position="224"/>
        <end position="233"/>
    </location>
</feature>
<organism evidence="2 3">
    <name type="scientific">Roseibium aggregatum</name>
    <dbReference type="NCBI Taxonomy" id="187304"/>
    <lineage>
        <taxon>Bacteria</taxon>
        <taxon>Pseudomonadati</taxon>
        <taxon>Pseudomonadota</taxon>
        <taxon>Alphaproteobacteria</taxon>
        <taxon>Hyphomicrobiales</taxon>
        <taxon>Stappiaceae</taxon>
        <taxon>Roseibium</taxon>
    </lineage>
</organism>
<dbReference type="AlphaFoldDB" id="A0A0M6XZX0"/>
<dbReference type="GO" id="GO:0031012">
    <property type="term" value="C:extracellular matrix"/>
    <property type="evidence" value="ECO:0007669"/>
    <property type="project" value="TreeGrafter"/>
</dbReference>
<dbReference type="Proteomes" id="UP000048926">
    <property type="component" value="Unassembled WGS sequence"/>
</dbReference>
<evidence type="ECO:0000313" key="2">
    <source>
        <dbReference type="EMBL" id="CTQ43412.1"/>
    </source>
</evidence>
<protein>
    <submittedName>
        <fullName evidence="2">Beta antigen</fullName>
    </submittedName>
</protein>
<dbReference type="PANTHER" id="PTHR24023">
    <property type="entry name" value="COLLAGEN ALPHA"/>
    <property type="match status" value="1"/>
</dbReference>
<dbReference type="PANTHER" id="PTHR24023:SF1095">
    <property type="entry name" value="EGF-LIKE DOMAIN-CONTAINING PROTEIN"/>
    <property type="match status" value="1"/>
</dbReference>
<evidence type="ECO:0000313" key="3">
    <source>
        <dbReference type="Proteomes" id="UP000048926"/>
    </source>
</evidence>
<dbReference type="Gene3D" id="1.20.5.320">
    <property type="entry name" value="6-Phosphogluconate Dehydrogenase, domain 3"/>
    <property type="match status" value="1"/>
</dbReference>
<proteinExistence type="predicted"/>
<dbReference type="InterPro" id="IPR008160">
    <property type="entry name" value="Collagen"/>
</dbReference>
<dbReference type="Pfam" id="PF01391">
    <property type="entry name" value="Collagen"/>
    <property type="match status" value="2"/>
</dbReference>
<dbReference type="GO" id="GO:0030198">
    <property type="term" value="P:extracellular matrix organization"/>
    <property type="evidence" value="ECO:0007669"/>
    <property type="project" value="TreeGrafter"/>
</dbReference>
<dbReference type="RefSeq" id="WP_055655525.1">
    <property type="nucleotide sequence ID" value="NZ_CXST01000001.1"/>
</dbReference>
<feature type="compositionally biased region" description="Low complexity" evidence="1">
    <location>
        <begin position="191"/>
        <end position="200"/>
    </location>
</feature>
<evidence type="ECO:0000256" key="1">
    <source>
        <dbReference type="SAM" id="MobiDB-lite"/>
    </source>
</evidence>
<gene>
    <name evidence="2" type="primary">bag</name>
    <name evidence="2" type="ORF">LAL4801_01850</name>
</gene>
<reference evidence="3" key="1">
    <citation type="submission" date="2015-07" db="EMBL/GenBank/DDBJ databases">
        <authorList>
            <person name="Rodrigo-Torres Lidia"/>
            <person name="Arahal R.David."/>
        </authorList>
    </citation>
    <scope>NUCLEOTIDE SEQUENCE [LARGE SCALE GENOMIC DNA]</scope>
    <source>
        <strain evidence="3">CECT 4801</strain>
    </source>
</reference>
<dbReference type="InterPro" id="IPR050149">
    <property type="entry name" value="Collagen_superfamily"/>
</dbReference>
<feature type="region of interest" description="Disordered" evidence="1">
    <location>
        <begin position="376"/>
        <end position="430"/>
    </location>
</feature>
<dbReference type="OrthoDB" id="2974659at2"/>
<accession>A0A0M6XZX0</accession>
<dbReference type="Gene3D" id="2.10.10.20">
    <property type="entry name" value="Carbohydrate-binding module superfamily 5/12"/>
    <property type="match status" value="1"/>
</dbReference>
<sequence length="651" mass="67214">MTVAALTEGRAQITGDGVTDRVDLPFQFVDQNNLQVSHRTATGVITVWQYQQSPGNWHFTGGNFGTGTVLFDASALQAGETLTVLLVSKYDQPYSLAGGEIDPAVMERAMDRTAINMQSVATRALIEVNGGFDLKGRRMINALDAADNQDLPTLQQVLEIASLPGAQGPKGPVGNQGPTGPSGPQGPAGPQGPQGERGPLGYEGPRGPTGYQGPEGPRGPEGPSGPTGSQGPIGPQGPQGPEGPIGKSFDPDYTGLTADRAAYDAEPKDTSFLDTEAGIVYWKLSNAVGAWSTGVNFGRGPQGLQGPQGIQGPAGPVGLNHRGTWNVATAYVERDTVSHDGSYFICVAAHIGITPEDTAAAEWDIVAAKGERGLQGLQGIQGPEGPQGVQGPEGIQGPKGDVGAQGPTGAEGPQGPQGDPGLSYRGVWTSGETYNSDETVTYNGSSYISLRVSIGQNPSVSPDDWGLLAAKGDVGPVGATGPEGPQGSTSYDAGTVGGLTSGQLLRSDIGGTISGSLTVNGHVYATGYVYVNTDNSGDAWIVFKDANSGGADRLLGWDDSANALVAEENDGGIHKVGLVYDGSSSGETNYPIGTMVLVAHGTSNTTINAAYTVRRFDQYDFSMSSGSALSGTWRARGRSYSNQNQIFQRVA</sequence>